<gene>
    <name evidence="1" type="ORF">OCTVUL_1B022588</name>
</gene>
<organism evidence="1 2">
    <name type="scientific">Octopus vulgaris</name>
    <name type="common">Common octopus</name>
    <dbReference type="NCBI Taxonomy" id="6645"/>
    <lineage>
        <taxon>Eukaryota</taxon>
        <taxon>Metazoa</taxon>
        <taxon>Spiralia</taxon>
        <taxon>Lophotrochozoa</taxon>
        <taxon>Mollusca</taxon>
        <taxon>Cephalopoda</taxon>
        <taxon>Coleoidea</taxon>
        <taxon>Octopodiformes</taxon>
        <taxon>Octopoda</taxon>
        <taxon>Incirrata</taxon>
        <taxon>Octopodidae</taxon>
        <taxon>Octopus</taxon>
    </lineage>
</organism>
<proteinExistence type="predicted"/>
<accession>A0AA36AKH7</accession>
<protein>
    <submittedName>
        <fullName evidence="1">Uncharacterized protein</fullName>
    </submittedName>
</protein>
<dbReference type="EMBL" id="OX597815">
    <property type="protein sequence ID" value="CAI9717714.1"/>
    <property type="molecule type" value="Genomic_DNA"/>
</dbReference>
<reference evidence="1" key="1">
    <citation type="submission" date="2023-08" db="EMBL/GenBank/DDBJ databases">
        <authorList>
            <person name="Alioto T."/>
            <person name="Alioto T."/>
            <person name="Gomez Garrido J."/>
        </authorList>
    </citation>
    <scope>NUCLEOTIDE SEQUENCE</scope>
</reference>
<evidence type="ECO:0000313" key="1">
    <source>
        <dbReference type="EMBL" id="CAI9717714.1"/>
    </source>
</evidence>
<keyword evidence="2" id="KW-1185">Reference proteome</keyword>
<name>A0AA36AKH7_OCTVU</name>
<dbReference type="Proteomes" id="UP001162480">
    <property type="component" value="Chromosome 2"/>
</dbReference>
<evidence type="ECO:0000313" key="2">
    <source>
        <dbReference type="Proteomes" id="UP001162480"/>
    </source>
</evidence>
<sequence>MPKPPILYQTQQPWILRVTLKKKCDDTYFSTRRHNKSATGTRLVKETNISTIKAAKICNQWSEMGIDIPDSSQQGIYKALFKKSGEMKKHLIDTLRNQKWSLHFGGKHIEGNEWSLHFGGKHIEGNEYQAVFVKNERDEIKLAVLKLCGGKAETIAEGLKSILDEFHL</sequence>
<dbReference type="AlphaFoldDB" id="A0AA36AKH7"/>